<dbReference type="Pfam" id="PF04023">
    <property type="entry name" value="FeoA"/>
    <property type="match status" value="1"/>
</dbReference>
<evidence type="ECO:0000256" key="1">
    <source>
        <dbReference type="ARBA" id="ARBA00023004"/>
    </source>
</evidence>
<sequence length="105" mass="11201">MTQTLPLSQLKKGAHAHIERIAPNPVFGGLDPMVGRRLADLGFSDGVPLMVIATGLLGRGPFAVRLGNQSQFALREPEAAKILCRVVPHGHGQTSSVSTHSREAR</sequence>
<dbReference type="AlphaFoldDB" id="A0A426FN34"/>
<keyword evidence="1" id="KW-0408">Iron</keyword>
<dbReference type="SMART" id="SM00899">
    <property type="entry name" value="FeoA"/>
    <property type="match status" value="1"/>
</dbReference>
<dbReference type="EMBL" id="RRUE01000002">
    <property type="protein sequence ID" value="RRN44093.1"/>
    <property type="molecule type" value="Genomic_DNA"/>
</dbReference>
<protein>
    <submittedName>
        <fullName evidence="3">Ferrous iron transport protein A</fullName>
    </submittedName>
</protein>
<keyword evidence="4" id="KW-1185">Reference proteome</keyword>
<dbReference type="InterPro" id="IPR007167">
    <property type="entry name" value="Fe-transptr_FeoA-like"/>
</dbReference>
<dbReference type="Gene3D" id="2.30.30.90">
    <property type="match status" value="1"/>
</dbReference>
<evidence type="ECO:0000313" key="4">
    <source>
        <dbReference type="Proteomes" id="UP000270261"/>
    </source>
</evidence>
<comment type="caution">
    <text evidence="3">The sequence shown here is derived from an EMBL/GenBank/DDBJ whole genome shotgun (WGS) entry which is preliminary data.</text>
</comment>
<proteinExistence type="predicted"/>
<evidence type="ECO:0000313" key="3">
    <source>
        <dbReference type="EMBL" id="RRN44093.1"/>
    </source>
</evidence>
<evidence type="ECO:0000259" key="2">
    <source>
        <dbReference type="SMART" id="SM00899"/>
    </source>
</evidence>
<dbReference type="SUPFAM" id="SSF50037">
    <property type="entry name" value="C-terminal domain of transcriptional repressors"/>
    <property type="match status" value="1"/>
</dbReference>
<dbReference type="Proteomes" id="UP000270261">
    <property type="component" value="Unassembled WGS sequence"/>
</dbReference>
<name>A0A426FN34_9BURK</name>
<dbReference type="RefSeq" id="WP_125096287.1">
    <property type="nucleotide sequence ID" value="NZ_RRUE01000002.1"/>
</dbReference>
<feature type="domain" description="Ferrous iron transporter FeoA-like" evidence="2">
    <location>
        <begin position="5"/>
        <end position="86"/>
    </location>
</feature>
<organism evidence="3 4">
    <name type="scientific">Lautropia dentalis</name>
    <dbReference type="NCBI Taxonomy" id="2490857"/>
    <lineage>
        <taxon>Bacteria</taxon>
        <taxon>Pseudomonadati</taxon>
        <taxon>Pseudomonadota</taxon>
        <taxon>Betaproteobacteria</taxon>
        <taxon>Burkholderiales</taxon>
        <taxon>Burkholderiaceae</taxon>
        <taxon>Lautropia</taxon>
    </lineage>
</organism>
<accession>A0A426FN34</accession>
<dbReference type="InterPro" id="IPR008988">
    <property type="entry name" value="Transcriptional_repressor_C"/>
</dbReference>
<dbReference type="GO" id="GO:0046914">
    <property type="term" value="F:transition metal ion binding"/>
    <property type="evidence" value="ECO:0007669"/>
    <property type="project" value="InterPro"/>
</dbReference>
<dbReference type="OrthoDB" id="559009at2"/>
<dbReference type="InterPro" id="IPR038157">
    <property type="entry name" value="FeoA_core_dom"/>
</dbReference>
<gene>
    <name evidence="3" type="ORF">EHV23_11975</name>
</gene>
<reference evidence="3 4" key="1">
    <citation type="submission" date="2018-11" db="EMBL/GenBank/DDBJ databases">
        <title>Genome sequencing of Lautropia sp. KCOM 2505 (= ChDC F240).</title>
        <authorList>
            <person name="Kook J.-K."/>
            <person name="Park S.-N."/>
            <person name="Lim Y.K."/>
        </authorList>
    </citation>
    <scope>NUCLEOTIDE SEQUENCE [LARGE SCALE GENOMIC DNA]</scope>
    <source>
        <strain evidence="3 4">KCOM 2505</strain>
    </source>
</reference>